<proteinExistence type="predicted"/>
<evidence type="ECO:0000313" key="3">
    <source>
        <dbReference type="Proteomes" id="UP000554482"/>
    </source>
</evidence>
<dbReference type="InterPro" id="IPR044709">
    <property type="entry name" value="TAN1"/>
</dbReference>
<comment type="caution">
    <text evidence="2">The sequence shown here is derived from an EMBL/GenBank/DDBJ whole genome shotgun (WGS) entry which is preliminary data.</text>
</comment>
<reference evidence="2 3" key="1">
    <citation type="submission" date="2020-06" db="EMBL/GenBank/DDBJ databases">
        <title>Transcriptomic and genomic resources for Thalictrum thalictroides and T. hernandezii: Facilitating candidate gene discovery in an emerging model plant lineage.</title>
        <authorList>
            <person name="Arias T."/>
            <person name="Riano-Pachon D.M."/>
            <person name="Di Stilio V.S."/>
        </authorList>
    </citation>
    <scope>NUCLEOTIDE SEQUENCE [LARGE SCALE GENOMIC DNA]</scope>
    <source>
        <strain evidence="3">cv. WT478/WT964</strain>
        <tissue evidence="2">Leaves</tissue>
    </source>
</reference>
<name>A0A7J6VWF3_THATH</name>
<dbReference type="PANTHER" id="PTHR35728">
    <property type="entry name" value="MICROTUBULE-BINDING PROTEIN TANGLED-RELATED"/>
    <property type="match status" value="1"/>
</dbReference>
<dbReference type="GO" id="GO:0000911">
    <property type="term" value="P:cytokinesis by cell plate formation"/>
    <property type="evidence" value="ECO:0007669"/>
    <property type="project" value="TreeGrafter"/>
</dbReference>
<dbReference type="PANTHER" id="PTHR35728:SF1">
    <property type="entry name" value="MICROTUBULE-BINDING PROTEIN TANGLED-RELATED"/>
    <property type="match status" value="1"/>
</dbReference>
<accession>A0A7J6VWF3</accession>
<protein>
    <submittedName>
        <fullName evidence="2">Microtubule-binding protein tangled</fullName>
    </submittedName>
</protein>
<dbReference type="AlphaFoldDB" id="A0A7J6VWF3"/>
<dbReference type="GO" id="GO:0009574">
    <property type="term" value="C:preprophase band"/>
    <property type="evidence" value="ECO:0007669"/>
    <property type="project" value="TreeGrafter"/>
</dbReference>
<sequence>MVAKTPPKLRRMAPLNPNLVRETVNKVDKCMARLQELQYTVSGGTKVIAGKNLSPRSTRGYLKTSIRCKQESLRMKNSAVRKSPVGKFHGSAGGDWRRMSLPAMLVGETVGEILQASQFAREIVAAVEAKPRKIGSDDPKTPLSQRRKNKVNLENTELRARRKMEKQVVLEKVRLELDSPNLRRARSRIIFKVSPNKRESGKENWQHIANRVSPRNRPWAQKTVLFPNPLFHSSPTSHQHKFCKTRSPVIARARQTPHKFLIKSPVSNSKFQVKIKNPSVSLSPTRVNTLNKRSLNVSTATKQQRPLSPISLSPTRAIVNKKSQKVSTATKLRRPLSPISLSPTRAIVNKKSQKVSTATKLRRPLSPISLSPTRAIVNKKSQKVSTATKLRRPLSPISLSPTRAIVNKKSQKVSTATKLRRPLSPISLSPTRAIVNKKSQKVSTATKLRRPLSPISLSPTRAIVNKKSQKVSTATKLRRPLSPISLSPTRAIVNKKSQKVSTATKLRRSLSPAKLANRFVSPLKKRMSAQMDSAFMSGLKRRPSYPSMNSQTGEMKGLKL</sequence>
<dbReference type="EMBL" id="JABWDY010026142">
    <property type="protein sequence ID" value="KAF5188938.1"/>
    <property type="molecule type" value="Genomic_DNA"/>
</dbReference>
<feature type="region of interest" description="Disordered" evidence="1">
    <location>
        <begin position="539"/>
        <end position="560"/>
    </location>
</feature>
<dbReference type="Proteomes" id="UP000554482">
    <property type="component" value="Unassembled WGS sequence"/>
</dbReference>
<dbReference type="GO" id="GO:2000694">
    <property type="term" value="P:regulation of phragmoplast microtubule organization"/>
    <property type="evidence" value="ECO:0007669"/>
    <property type="project" value="InterPro"/>
</dbReference>
<gene>
    <name evidence="2" type="ORF">FRX31_021474</name>
</gene>
<dbReference type="GO" id="GO:0008017">
    <property type="term" value="F:microtubule binding"/>
    <property type="evidence" value="ECO:0007669"/>
    <property type="project" value="InterPro"/>
</dbReference>
<organism evidence="2 3">
    <name type="scientific">Thalictrum thalictroides</name>
    <name type="common">Rue-anemone</name>
    <name type="synonym">Anemone thalictroides</name>
    <dbReference type="NCBI Taxonomy" id="46969"/>
    <lineage>
        <taxon>Eukaryota</taxon>
        <taxon>Viridiplantae</taxon>
        <taxon>Streptophyta</taxon>
        <taxon>Embryophyta</taxon>
        <taxon>Tracheophyta</taxon>
        <taxon>Spermatophyta</taxon>
        <taxon>Magnoliopsida</taxon>
        <taxon>Ranunculales</taxon>
        <taxon>Ranunculaceae</taxon>
        <taxon>Thalictroideae</taxon>
        <taxon>Thalictrum</taxon>
    </lineage>
</organism>
<evidence type="ECO:0000313" key="2">
    <source>
        <dbReference type="EMBL" id="KAF5188938.1"/>
    </source>
</evidence>
<keyword evidence="3" id="KW-1185">Reference proteome</keyword>
<dbReference type="OrthoDB" id="1939732at2759"/>
<dbReference type="GO" id="GO:0005875">
    <property type="term" value="C:microtubule associated complex"/>
    <property type="evidence" value="ECO:0007669"/>
    <property type="project" value="TreeGrafter"/>
</dbReference>
<evidence type="ECO:0000256" key="1">
    <source>
        <dbReference type="SAM" id="MobiDB-lite"/>
    </source>
</evidence>